<evidence type="ECO:0000256" key="1">
    <source>
        <dbReference type="SAM" id="SignalP"/>
    </source>
</evidence>
<organism evidence="2 3">
    <name type="scientific">Bordetella ansorpii</name>
    <dbReference type="NCBI Taxonomy" id="288768"/>
    <lineage>
        <taxon>Bacteria</taxon>
        <taxon>Pseudomonadati</taxon>
        <taxon>Pseudomonadota</taxon>
        <taxon>Betaproteobacteria</taxon>
        <taxon>Burkholderiales</taxon>
        <taxon>Alcaligenaceae</taxon>
        <taxon>Bordetella</taxon>
    </lineage>
</organism>
<feature type="signal peptide" evidence="1">
    <location>
        <begin position="1"/>
        <end position="33"/>
    </location>
</feature>
<evidence type="ECO:0008006" key="4">
    <source>
        <dbReference type="Google" id="ProtNLM"/>
    </source>
</evidence>
<keyword evidence="1" id="KW-0732">Signal</keyword>
<dbReference type="Proteomes" id="UP000077037">
    <property type="component" value="Unassembled WGS sequence"/>
</dbReference>
<proteinExistence type="predicted"/>
<evidence type="ECO:0000313" key="3">
    <source>
        <dbReference type="Proteomes" id="UP000077037"/>
    </source>
</evidence>
<dbReference type="AlphaFoldDB" id="A0A157Q921"/>
<sequence length="279" mass="30235">MATSMDKKDMHRFLHRMAAALAFGLALAPSARGAEPRIAVTDLAYEERVSEYFRVVSASDKRSVQASASEREGPRTFSSRERLNAQAESRYFETEGAYSYIEHGELRKYTADLKGAILKGGGVRLVQARAHPGKPDEKLFDVISRIRRGQFAGADYVLFGTVNDIQFNESSMAFGTAAARALGLDLSVAFSLIDTRTYEVKAAFSALGSGQDVKVVSGAGGASFSRPKVIAEASRSLAEAAYGELMAQFGVPGRRLTHAPVHDGKQGARESRDEAVVRY</sequence>
<name>A0A157Q921_9BORD</name>
<protein>
    <recommendedName>
        <fullName evidence="4">Lipoprotein</fullName>
    </recommendedName>
</protein>
<feature type="chain" id="PRO_5007615208" description="Lipoprotein" evidence="1">
    <location>
        <begin position="34"/>
        <end position="279"/>
    </location>
</feature>
<gene>
    <name evidence="2" type="ORF">SAMEA1982600_03370</name>
</gene>
<reference evidence="2 3" key="1">
    <citation type="submission" date="2016-03" db="EMBL/GenBank/DDBJ databases">
        <authorList>
            <consortium name="Pathogen Informatics"/>
        </authorList>
    </citation>
    <scope>NUCLEOTIDE SEQUENCE [LARGE SCALE GENOMIC DNA]</scope>
    <source>
        <strain evidence="2 3">NCTC13364</strain>
    </source>
</reference>
<accession>A0A157Q921</accession>
<evidence type="ECO:0000313" key="2">
    <source>
        <dbReference type="EMBL" id="SAI42080.1"/>
    </source>
</evidence>
<dbReference type="EMBL" id="FKBS01000017">
    <property type="protein sequence ID" value="SAI42080.1"/>
    <property type="molecule type" value="Genomic_DNA"/>
</dbReference>